<dbReference type="Proteomes" id="UP000276133">
    <property type="component" value="Unassembled WGS sequence"/>
</dbReference>
<accession>A0A3M7PYB2</accession>
<proteinExistence type="predicted"/>
<comment type="caution">
    <text evidence="1">The sequence shown here is derived from an EMBL/GenBank/DDBJ whole genome shotgun (WGS) entry which is preliminary data.</text>
</comment>
<organism evidence="1 2">
    <name type="scientific">Brachionus plicatilis</name>
    <name type="common">Marine rotifer</name>
    <name type="synonym">Brachionus muelleri</name>
    <dbReference type="NCBI Taxonomy" id="10195"/>
    <lineage>
        <taxon>Eukaryota</taxon>
        <taxon>Metazoa</taxon>
        <taxon>Spiralia</taxon>
        <taxon>Gnathifera</taxon>
        <taxon>Rotifera</taxon>
        <taxon>Eurotatoria</taxon>
        <taxon>Monogononta</taxon>
        <taxon>Pseudotrocha</taxon>
        <taxon>Ploima</taxon>
        <taxon>Brachionidae</taxon>
        <taxon>Brachionus</taxon>
    </lineage>
</organism>
<dbReference type="OrthoDB" id="6159439at2759"/>
<name>A0A3M7PYB2_BRAPC</name>
<keyword evidence="2" id="KW-1185">Reference proteome</keyword>
<sequence length="126" mass="14516">LNSDSIDLAEAAEPQAGAHQPAGSVAKPPVIYAWMKKVHVNSKSNIFFLTYAQLPHSKETQIIFNSKISNSSFQRIIFYWKTSKFTTGINNILNYFLMTQILKEYSNCKSWKLNCDNENFTRKQQF</sequence>
<gene>
    <name evidence="1" type="ORF">BpHYR1_045711</name>
</gene>
<reference evidence="1 2" key="1">
    <citation type="journal article" date="2018" name="Sci. Rep.">
        <title>Genomic signatures of local adaptation to the degree of environmental predictability in rotifers.</title>
        <authorList>
            <person name="Franch-Gras L."/>
            <person name="Hahn C."/>
            <person name="Garcia-Roger E.M."/>
            <person name="Carmona M.J."/>
            <person name="Serra M."/>
            <person name="Gomez A."/>
        </authorList>
    </citation>
    <scope>NUCLEOTIDE SEQUENCE [LARGE SCALE GENOMIC DNA]</scope>
    <source>
        <strain evidence="1">HYR1</strain>
    </source>
</reference>
<evidence type="ECO:0000313" key="2">
    <source>
        <dbReference type="Proteomes" id="UP000276133"/>
    </source>
</evidence>
<evidence type="ECO:0000313" key="1">
    <source>
        <dbReference type="EMBL" id="RNA03859.1"/>
    </source>
</evidence>
<feature type="non-terminal residue" evidence="1">
    <location>
        <position position="1"/>
    </location>
</feature>
<dbReference type="EMBL" id="REGN01008322">
    <property type="protein sequence ID" value="RNA03859.1"/>
    <property type="molecule type" value="Genomic_DNA"/>
</dbReference>
<dbReference type="AlphaFoldDB" id="A0A3M7PYB2"/>
<protein>
    <submittedName>
        <fullName evidence="1">Uncharacterized protein</fullName>
    </submittedName>
</protein>